<dbReference type="SUPFAM" id="SSF63520">
    <property type="entry name" value="PTS-regulatory domain, PRD"/>
    <property type="match status" value="2"/>
</dbReference>
<dbReference type="InterPro" id="IPR050661">
    <property type="entry name" value="BglG_antiterminators"/>
</dbReference>
<accession>A0A844FNV9</accession>
<dbReference type="Pfam" id="PF03123">
    <property type="entry name" value="CAT_RBD"/>
    <property type="match status" value="1"/>
</dbReference>
<organism evidence="8 9">
    <name type="scientific">Lactobacillus equicursoris</name>
    <dbReference type="NCBI Taxonomy" id="420645"/>
    <lineage>
        <taxon>Bacteria</taxon>
        <taxon>Bacillati</taxon>
        <taxon>Bacillota</taxon>
        <taxon>Bacilli</taxon>
        <taxon>Lactobacillales</taxon>
        <taxon>Lactobacillaceae</taxon>
        <taxon>Lactobacillus</taxon>
    </lineage>
</organism>
<keyword evidence="1" id="KW-0677">Repeat</keyword>
<evidence type="ECO:0000256" key="2">
    <source>
        <dbReference type="ARBA" id="ARBA00022884"/>
    </source>
</evidence>
<dbReference type="Proteomes" id="UP000452141">
    <property type="component" value="Unassembled WGS sequence"/>
</dbReference>
<protein>
    <submittedName>
        <fullName evidence="8">PRD domain-containing protein</fullName>
    </submittedName>
</protein>
<dbReference type="EMBL" id="VUMW01000013">
    <property type="protein sequence ID" value="MST79933.1"/>
    <property type="molecule type" value="Genomic_DNA"/>
</dbReference>
<evidence type="ECO:0000313" key="9">
    <source>
        <dbReference type="Proteomes" id="UP000452141"/>
    </source>
</evidence>
<dbReference type="Gene3D" id="1.10.1790.10">
    <property type="entry name" value="PRD domain"/>
    <property type="match status" value="2"/>
</dbReference>
<evidence type="ECO:0000256" key="1">
    <source>
        <dbReference type="ARBA" id="ARBA00022737"/>
    </source>
</evidence>
<feature type="domain" description="PRD" evidence="7">
    <location>
        <begin position="65"/>
        <end position="170"/>
    </location>
</feature>
<dbReference type="Pfam" id="PF00874">
    <property type="entry name" value="PRD"/>
    <property type="match status" value="2"/>
</dbReference>
<dbReference type="InterPro" id="IPR036634">
    <property type="entry name" value="PRD_sf"/>
</dbReference>
<comment type="similarity">
    <text evidence="6">Belongs to the transcriptional antiterminator BglG family.</text>
</comment>
<dbReference type="GO" id="GO:0045893">
    <property type="term" value="P:positive regulation of DNA-templated transcription"/>
    <property type="evidence" value="ECO:0007669"/>
    <property type="project" value="InterPro"/>
</dbReference>
<evidence type="ECO:0000256" key="3">
    <source>
        <dbReference type="ARBA" id="ARBA00023015"/>
    </source>
</evidence>
<dbReference type="PROSITE" id="PS51372">
    <property type="entry name" value="PRD_2"/>
    <property type="match status" value="2"/>
</dbReference>
<evidence type="ECO:0000259" key="7">
    <source>
        <dbReference type="PROSITE" id="PS51372"/>
    </source>
</evidence>
<dbReference type="PANTHER" id="PTHR30185:SF15">
    <property type="entry name" value="CRYPTIC BETA-GLUCOSIDE BGL OPERON ANTITERMINATOR"/>
    <property type="match status" value="1"/>
</dbReference>
<reference evidence="8 9" key="1">
    <citation type="submission" date="2019-08" db="EMBL/GenBank/DDBJ databases">
        <title>In-depth cultivation of the pig gut microbiome towards novel bacterial diversity and tailored functional studies.</title>
        <authorList>
            <person name="Wylensek D."/>
            <person name="Hitch T.C.A."/>
            <person name="Clavel T."/>
        </authorList>
    </citation>
    <scope>NUCLEOTIDE SEQUENCE [LARGE SCALE GENOMIC DNA]</scope>
    <source>
        <strain evidence="8 9">WCA-470BD-2E</strain>
    </source>
</reference>
<dbReference type="SUPFAM" id="SSF50151">
    <property type="entry name" value="SacY-like RNA-binding domain"/>
    <property type="match status" value="1"/>
</dbReference>
<dbReference type="PANTHER" id="PTHR30185">
    <property type="entry name" value="CRYPTIC BETA-GLUCOSIDE BGL OPERON ANTITERMINATOR"/>
    <property type="match status" value="1"/>
</dbReference>
<dbReference type="GO" id="GO:0003723">
    <property type="term" value="F:RNA binding"/>
    <property type="evidence" value="ECO:0007669"/>
    <property type="project" value="UniProtKB-KW"/>
</dbReference>
<comment type="caution">
    <text evidence="8">The sequence shown here is derived from an EMBL/GenBank/DDBJ whole genome shotgun (WGS) entry which is preliminary data.</text>
</comment>
<gene>
    <name evidence="8" type="ORF">FYJ61_05565</name>
</gene>
<dbReference type="PROSITE" id="PS00654">
    <property type="entry name" value="PRD_1"/>
    <property type="match status" value="1"/>
</dbReference>
<evidence type="ECO:0000256" key="6">
    <source>
        <dbReference type="ARBA" id="ARBA00038510"/>
    </source>
</evidence>
<evidence type="ECO:0000313" key="8">
    <source>
        <dbReference type="EMBL" id="MST79933.1"/>
    </source>
</evidence>
<keyword evidence="5" id="KW-0804">Transcription</keyword>
<dbReference type="InterPro" id="IPR011608">
    <property type="entry name" value="PRD"/>
</dbReference>
<dbReference type="InterPro" id="IPR036650">
    <property type="entry name" value="CAT_RNA-bd_dom_sf"/>
</dbReference>
<evidence type="ECO:0000256" key="4">
    <source>
        <dbReference type="ARBA" id="ARBA00023159"/>
    </source>
</evidence>
<sequence>MKIAQVLNNNVAVIQDRRGVPAIVMGRGIAFGKRKGDQIDRKKIEKTFKMHDEHTVEDLSGLLKDVPDNFVKTSYSLIEESQEKYGFKVESYLYVTLTMHLYSAYQRIKKGRYQKNYVLPDLGEKFPVAYEIADDFLAGLKKQLGIEFPVSERSSIALHFINAHGDQVNQTKTVNHLDEEIMDTIIQVLKAEGINKTDENEDDFNRLMTHIKYFVLRLQHEHFEEHADISMQSIESISKDFPKATATVNKIGQLLYDKCQIRLSKMEGLYLIIHVERLIEGAKE</sequence>
<dbReference type="AlphaFoldDB" id="A0A844FNV9"/>
<dbReference type="Gene3D" id="2.30.24.10">
    <property type="entry name" value="CAT RNA-binding domain"/>
    <property type="match status" value="1"/>
</dbReference>
<keyword evidence="3" id="KW-0805">Transcription regulation</keyword>
<name>A0A844FNV9_9LACO</name>
<dbReference type="SMART" id="SM01061">
    <property type="entry name" value="CAT_RBD"/>
    <property type="match status" value="1"/>
</dbReference>
<evidence type="ECO:0000256" key="5">
    <source>
        <dbReference type="ARBA" id="ARBA00023163"/>
    </source>
</evidence>
<dbReference type="RefSeq" id="WP_154486894.1">
    <property type="nucleotide sequence ID" value="NZ_VUMW01000013.1"/>
</dbReference>
<keyword evidence="4" id="KW-0010">Activator</keyword>
<dbReference type="InterPro" id="IPR004341">
    <property type="entry name" value="CAT_RNA-bd_dom"/>
</dbReference>
<proteinExistence type="inferred from homology"/>
<dbReference type="InterPro" id="IPR001550">
    <property type="entry name" value="Transcrpt_antitermin_CS"/>
</dbReference>
<feature type="domain" description="PRD" evidence="7">
    <location>
        <begin position="173"/>
        <end position="284"/>
    </location>
</feature>
<keyword evidence="2" id="KW-0694">RNA-binding</keyword>